<proteinExistence type="predicted"/>
<reference evidence="2" key="1">
    <citation type="journal article" date="2017" name="Nat. Ecol. Evol.">
        <title>Genome expansion and lineage-specific genetic innovations in the forest pathogenic fungi Armillaria.</title>
        <authorList>
            <person name="Sipos G."/>
            <person name="Prasanna A.N."/>
            <person name="Walter M.C."/>
            <person name="O'Connor E."/>
            <person name="Balint B."/>
            <person name="Krizsan K."/>
            <person name="Kiss B."/>
            <person name="Hess J."/>
            <person name="Varga T."/>
            <person name="Slot J."/>
            <person name="Riley R."/>
            <person name="Boka B."/>
            <person name="Rigling D."/>
            <person name="Barry K."/>
            <person name="Lee J."/>
            <person name="Mihaltcheva S."/>
            <person name="LaButti K."/>
            <person name="Lipzen A."/>
            <person name="Waldron R."/>
            <person name="Moloney N.M."/>
            <person name="Sperisen C."/>
            <person name="Kredics L."/>
            <person name="Vagvoelgyi C."/>
            <person name="Patrignani A."/>
            <person name="Fitzpatrick D."/>
            <person name="Nagy I."/>
            <person name="Doyle S."/>
            <person name="Anderson J.B."/>
            <person name="Grigoriev I.V."/>
            <person name="Gueldener U."/>
            <person name="Muensterkoetter M."/>
            <person name="Nagy L.G."/>
        </authorList>
    </citation>
    <scope>NUCLEOTIDE SEQUENCE [LARGE SCALE GENOMIC DNA]</scope>
    <source>
        <strain evidence="2">Ar21-2</strain>
    </source>
</reference>
<dbReference type="Proteomes" id="UP000217790">
    <property type="component" value="Unassembled WGS sequence"/>
</dbReference>
<keyword evidence="2" id="KW-1185">Reference proteome</keyword>
<gene>
    <name evidence="1" type="ORF">ARMGADRAFT_750532</name>
</gene>
<sequence>MWTMFFRGSPYPNTSVSVQFLVKLRGLPLRESRPAIVLCLTLEFSAKSESGEFLCSLQPRGVLIPRVQTQLCCHFRRACDGLVNQIHRSYVKEDSNGRPSLSLLSLKFTLPTLSMATENARASTTTTFPSVLKIHPPPSPTSLFTFLSRLMTPCQHTTLRSPFSIHPCL</sequence>
<dbReference type="InParanoid" id="A0A2H3E870"/>
<accession>A0A2H3E870</accession>
<evidence type="ECO:0000313" key="2">
    <source>
        <dbReference type="Proteomes" id="UP000217790"/>
    </source>
</evidence>
<evidence type="ECO:0000313" key="1">
    <source>
        <dbReference type="EMBL" id="PBK95846.1"/>
    </source>
</evidence>
<dbReference type="AlphaFoldDB" id="A0A2H3E870"/>
<protein>
    <submittedName>
        <fullName evidence="1">Uncharacterized protein</fullName>
    </submittedName>
</protein>
<name>A0A2H3E870_ARMGA</name>
<organism evidence="1 2">
    <name type="scientific">Armillaria gallica</name>
    <name type="common">Bulbous honey fungus</name>
    <name type="synonym">Armillaria bulbosa</name>
    <dbReference type="NCBI Taxonomy" id="47427"/>
    <lineage>
        <taxon>Eukaryota</taxon>
        <taxon>Fungi</taxon>
        <taxon>Dikarya</taxon>
        <taxon>Basidiomycota</taxon>
        <taxon>Agaricomycotina</taxon>
        <taxon>Agaricomycetes</taxon>
        <taxon>Agaricomycetidae</taxon>
        <taxon>Agaricales</taxon>
        <taxon>Marasmiineae</taxon>
        <taxon>Physalacriaceae</taxon>
        <taxon>Armillaria</taxon>
    </lineage>
</organism>
<dbReference type="EMBL" id="KZ293651">
    <property type="protein sequence ID" value="PBK95846.1"/>
    <property type="molecule type" value="Genomic_DNA"/>
</dbReference>